<dbReference type="InterPro" id="IPR002192">
    <property type="entry name" value="PPDK_AMP/ATP-bd"/>
</dbReference>
<evidence type="ECO:0000313" key="3">
    <source>
        <dbReference type="EMBL" id="NIJ57438.1"/>
    </source>
</evidence>
<reference evidence="3 4" key="1">
    <citation type="submission" date="2020-03" db="EMBL/GenBank/DDBJ databases">
        <title>Genomic Encyclopedia of Type Strains, Phase IV (KMG-IV): sequencing the most valuable type-strain genomes for metagenomic binning, comparative biology and taxonomic classification.</title>
        <authorList>
            <person name="Goeker M."/>
        </authorList>
    </citation>
    <scope>NUCLEOTIDE SEQUENCE [LARGE SCALE GENOMIC DNA]</scope>
    <source>
        <strain evidence="3 4">DSM 103870</strain>
    </source>
</reference>
<evidence type="ECO:0000259" key="2">
    <source>
        <dbReference type="Pfam" id="PF01326"/>
    </source>
</evidence>
<dbReference type="PANTHER" id="PTHR22931:SF9">
    <property type="entry name" value="PYRUVATE, PHOSPHATE DIKINASE 1, CHLOROPLASTIC"/>
    <property type="match status" value="1"/>
</dbReference>
<dbReference type="InterPro" id="IPR036637">
    <property type="entry name" value="Phosphohistidine_dom_sf"/>
</dbReference>
<proteinExistence type="predicted"/>
<dbReference type="EC" id="2.7.9.1" evidence="3"/>
<feature type="domain" description="Pyruvate phosphate dikinase AMP/ATP-binding" evidence="2">
    <location>
        <begin position="75"/>
        <end position="309"/>
    </location>
</feature>
<name>A0ABX0UWW6_9HYPH</name>
<feature type="domain" description="PEP-utilising enzyme mobile" evidence="1">
    <location>
        <begin position="428"/>
        <end position="511"/>
    </location>
</feature>
<dbReference type="Gene3D" id="3.30.470.20">
    <property type="entry name" value="ATP-grasp fold, B domain"/>
    <property type="match status" value="1"/>
</dbReference>
<dbReference type="Proteomes" id="UP001429580">
    <property type="component" value="Unassembled WGS sequence"/>
</dbReference>
<dbReference type="RefSeq" id="WP_166949939.1">
    <property type="nucleotide sequence ID" value="NZ_JAASQI010000002.1"/>
</dbReference>
<keyword evidence="4" id="KW-1185">Reference proteome</keyword>
<dbReference type="GO" id="GO:0050242">
    <property type="term" value="F:pyruvate, phosphate dikinase activity"/>
    <property type="evidence" value="ECO:0007669"/>
    <property type="project" value="UniProtKB-EC"/>
</dbReference>
<evidence type="ECO:0000259" key="1">
    <source>
        <dbReference type="Pfam" id="PF00391"/>
    </source>
</evidence>
<dbReference type="Gene3D" id="3.30.1490.20">
    <property type="entry name" value="ATP-grasp fold, A domain"/>
    <property type="match status" value="1"/>
</dbReference>
<dbReference type="InterPro" id="IPR008279">
    <property type="entry name" value="PEP-util_enz_mobile_dom"/>
</dbReference>
<keyword evidence="3" id="KW-0670">Pyruvate</keyword>
<organism evidence="3 4">
    <name type="scientific">Pseudochelatococcus lubricantis</name>
    <dbReference type="NCBI Taxonomy" id="1538102"/>
    <lineage>
        <taxon>Bacteria</taxon>
        <taxon>Pseudomonadati</taxon>
        <taxon>Pseudomonadota</taxon>
        <taxon>Alphaproteobacteria</taxon>
        <taxon>Hyphomicrobiales</taxon>
        <taxon>Chelatococcaceae</taxon>
        <taxon>Pseudochelatococcus</taxon>
    </lineage>
</organism>
<keyword evidence="3" id="KW-0808">Transferase</keyword>
<sequence length="537" mass="56744">MSEIEVHPVLIGRSLSGKTASDETGVSARDIGSKAAQLRLMSRLGLRVPPAFVLPTALCGPVNRSDEDALRQVRDALTMGIRFLEQETGRVFGDPRQPLLVSVRSGAERSMPGMMDTVLNVGLNEAAVYGLMRLYGDPRLAWDSLRRLQQGYGEVVAGIGAGVFEERLAVLVAEEGVAADADLDSESLERLALDYRRAMQGIGKPLPVDPAEQLERAALAVYRSWEAPKAREYRRLNHFEDLTGTAVTVQAMVFGNAGGASGAGVAFSRDPATGAPGVYADFLFDAQGEDVVSGRRLPGDLSLLERRLPHVARELVAGIAQLEAAQKDMQDVEFTVEEGVLYFLQTRAAKRTPRAALKVAVDLVEAKTLTPAEGRALLAGVDLDKIVLTRFAGEEAPAATGIPASPGTVAGRAAFDSETATRLAGQHEPVILIRHDIATDDVAGIAAASGTLTAAGNRTAHAAVVARQLGRACVVGCRALGFAKKDGRTSVTIGDHTVSSGDWLSIDGSSGAVYLGRREVVTVRPEAELAIVAGWGA</sequence>
<dbReference type="Gene3D" id="3.50.30.10">
    <property type="entry name" value="Phosphohistidine domain"/>
    <property type="match status" value="1"/>
</dbReference>
<dbReference type="PANTHER" id="PTHR22931">
    <property type="entry name" value="PHOSPHOENOLPYRUVATE DIKINASE-RELATED"/>
    <property type="match status" value="1"/>
</dbReference>
<dbReference type="EMBL" id="JAASQI010000002">
    <property type="protein sequence ID" value="NIJ57438.1"/>
    <property type="molecule type" value="Genomic_DNA"/>
</dbReference>
<dbReference type="InterPro" id="IPR010121">
    <property type="entry name" value="Pyruvate_phosphate_dikinase"/>
</dbReference>
<evidence type="ECO:0000313" key="4">
    <source>
        <dbReference type="Proteomes" id="UP001429580"/>
    </source>
</evidence>
<dbReference type="Gene3D" id="1.10.189.10">
    <property type="entry name" value="Pyruvate Phosphate Dikinase, domain 2"/>
    <property type="match status" value="1"/>
</dbReference>
<accession>A0ABX0UWW6</accession>
<dbReference type="SUPFAM" id="SSF52009">
    <property type="entry name" value="Phosphohistidine domain"/>
    <property type="match status" value="1"/>
</dbReference>
<gene>
    <name evidence="3" type="ORF">FHS82_001264</name>
</gene>
<dbReference type="Pfam" id="PF00391">
    <property type="entry name" value="PEP-utilizers"/>
    <property type="match status" value="1"/>
</dbReference>
<comment type="caution">
    <text evidence="3">The sequence shown here is derived from an EMBL/GenBank/DDBJ whole genome shotgun (WGS) entry which is preliminary data.</text>
</comment>
<dbReference type="Pfam" id="PF01326">
    <property type="entry name" value="PPDK_N"/>
    <property type="match status" value="1"/>
</dbReference>
<dbReference type="InterPro" id="IPR013815">
    <property type="entry name" value="ATP_grasp_subdomain_1"/>
</dbReference>
<dbReference type="SUPFAM" id="SSF56059">
    <property type="entry name" value="Glutathione synthetase ATP-binding domain-like"/>
    <property type="match status" value="1"/>
</dbReference>
<protein>
    <submittedName>
        <fullName evidence="3">Pyruvate,orthophosphate dikinase</fullName>
        <ecNumber evidence="3">2.7.9.1</ecNumber>
    </submittedName>
</protein>
<dbReference type="Gene3D" id="1.20.80.30">
    <property type="match status" value="1"/>
</dbReference>